<accession>A0AAD7TWU4</accession>
<keyword evidence="2" id="KW-1185">Reference proteome</keyword>
<evidence type="ECO:0000313" key="1">
    <source>
        <dbReference type="EMBL" id="KAJ8487377.1"/>
    </source>
</evidence>
<organism evidence="1 2">
    <name type="scientific">Trametes cubensis</name>
    <dbReference type="NCBI Taxonomy" id="1111947"/>
    <lineage>
        <taxon>Eukaryota</taxon>
        <taxon>Fungi</taxon>
        <taxon>Dikarya</taxon>
        <taxon>Basidiomycota</taxon>
        <taxon>Agaricomycotina</taxon>
        <taxon>Agaricomycetes</taxon>
        <taxon>Polyporales</taxon>
        <taxon>Polyporaceae</taxon>
        <taxon>Trametes</taxon>
    </lineage>
</organism>
<dbReference type="AlphaFoldDB" id="A0AAD7TWU4"/>
<protein>
    <submittedName>
        <fullName evidence="1">Uncharacterized protein</fullName>
    </submittedName>
</protein>
<reference evidence="1" key="1">
    <citation type="submission" date="2022-11" db="EMBL/GenBank/DDBJ databases">
        <title>Genome Sequence of Cubamyces cubensis.</title>
        <authorList>
            <person name="Buettner E."/>
        </authorList>
    </citation>
    <scope>NUCLEOTIDE SEQUENCE</scope>
    <source>
        <strain evidence="1">MPL-01</strain>
    </source>
</reference>
<proteinExistence type="predicted"/>
<dbReference type="EMBL" id="JAPEVG010000080">
    <property type="protein sequence ID" value="KAJ8487377.1"/>
    <property type="molecule type" value="Genomic_DNA"/>
</dbReference>
<dbReference type="Proteomes" id="UP001215151">
    <property type="component" value="Unassembled WGS sequence"/>
</dbReference>
<sequence length="260" mass="29633">MAFPPQDSLQIDGVPPPRVLPKEVQFPADTIITRPNFGQHHWADLASIQDVSEGAMAFIRCNSDVFDWWQYRKITDGQWKFVDAQLSELNGSTYISALAQEEYNVQHADSLEVDYHATRLAHLIAGEASVVRRPDEPAYDVNIVTNEKRTIRYCFTDCVLPLPRQHRIRNQHTCGAKTRRELGDIVAQDLRITLETLEERGQALHHNGKPVKFEDIVLLSVVFCSKGTIQPRLAVVCERSNEWDTIQQLYPTPPLPHDVL</sequence>
<gene>
    <name evidence="1" type="ORF">ONZ51_g4211</name>
</gene>
<comment type="caution">
    <text evidence="1">The sequence shown here is derived from an EMBL/GenBank/DDBJ whole genome shotgun (WGS) entry which is preliminary data.</text>
</comment>
<evidence type="ECO:0000313" key="2">
    <source>
        <dbReference type="Proteomes" id="UP001215151"/>
    </source>
</evidence>
<name>A0AAD7TWU4_9APHY</name>